<accession>A0ABX6R824</accession>
<reference evidence="3 4" key="1">
    <citation type="journal article" date="2020" name="J. Nat. Prod.">
        <title>Genomics-Metabolomics Profiling Disclosed Marine Vibrio spartinae 3.6 as a Producer of a New Branched Side Chain Prodigiosin.</title>
        <authorList>
            <person name="Vitale G.A."/>
            <person name="Sciarretta M."/>
            <person name="Palma Esposito F."/>
            <person name="January G.G."/>
            <person name="Giaccio M."/>
            <person name="Bunk B."/>
            <person name="Sproer C."/>
            <person name="Bajerski F."/>
            <person name="Power D."/>
            <person name="Festa C."/>
            <person name="Monti M.C."/>
            <person name="D'Auria M.V."/>
            <person name="de Pascale D."/>
        </authorList>
    </citation>
    <scope>NUCLEOTIDE SEQUENCE [LARGE SCALE GENOMIC DNA]</scope>
    <source>
        <strain evidence="3 4">3.6</strain>
    </source>
</reference>
<evidence type="ECO:0000313" key="3">
    <source>
        <dbReference type="EMBL" id="QMV16845.1"/>
    </source>
</evidence>
<organism evidence="3 4">
    <name type="scientific">Vibrio spartinae</name>
    <dbReference type="NCBI Taxonomy" id="1918945"/>
    <lineage>
        <taxon>Bacteria</taxon>
        <taxon>Pseudomonadati</taxon>
        <taxon>Pseudomonadota</taxon>
        <taxon>Gammaproteobacteria</taxon>
        <taxon>Vibrionales</taxon>
        <taxon>Vibrionaceae</taxon>
        <taxon>Vibrio</taxon>
    </lineage>
</organism>
<dbReference type="InterPro" id="IPR001585">
    <property type="entry name" value="TAL/FSA"/>
</dbReference>
<sequence length="223" mass="24188">MSVYLDTSDIEQIKILSDLLPIAGVTTNPTIVAKSGVKMLNLLPRIRDALDGDGLIFGQVISTNADDIVAEALKLNQMVDNFIVKIPVNMQGVKAIKRLKNEGVTTLGTAIYTSQQAFFAALAGASFVAPYINRIDMLTGNAIETVESISNLLSHHAQTCQILGASFKNTKQVIDCLSIPQASVTIPVALVHQMMENPCVNEAIDQFNQDWLDSFGTLSHEEK</sequence>
<dbReference type="GO" id="GO:0016829">
    <property type="term" value="F:lyase activity"/>
    <property type="evidence" value="ECO:0007669"/>
    <property type="project" value="UniProtKB-KW"/>
</dbReference>
<dbReference type="RefSeq" id="WP_182288794.1">
    <property type="nucleotide sequence ID" value="NZ_CP046269.1"/>
</dbReference>
<dbReference type="Pfam" id="PF00923">
    <property type="entry name" value="TAL_FSA"/>
    <property type="match status" value="1"/>
</dbReference>
<dbReference type="InterPro" id="IPR033919">
    <property type="entry name" value="TSA/FSA_arc/bac"/>
</dbReference>
<dbReference type="SUPFAM" id="SSF51569">
    <property type="entry name" value="Aldolase"/>
    <property type="match status" value="1"/>
</dbReference>
<evidence type="ECO:0000313" key="4">
    <source>
        <dbReference type="Proteomes" id="UP000515264"/>
    </source>
</evidence>
<name>A0ABX6R824_9VIBR</name>
<dbReference type="PROSITE" id="PS01054">
    <property type="entry name" value="TRANSALDOLASE_1"/>
    <property type="match status" value="1"/>
</dbReference>
<dbReference type="CDD" id="cd00956">
    <property type="entry name" value="Transaldolase_FSA"/>
    <property type="match status" value="1"/>
</dbReference>
<gene>
    <name evidence="3" type="primary">fsaA_2</name>
    <name evidence="3" type="ORF">Vspart_04259</name>
</gene>
<dbReference type="EC" id="4.1.2.-" evidence="3"/>
<keyword evidence="4" id="KW-1185">Reference proteome</keyword>
<evidence type="ECO:0000256" key="2">
    <source>
        <dbReference type="ARBA" id="ARBA00023270"/>
    </source>
</evidence>
<proteinExistence type="predicted"/>
<dbReference type="Gene3D" id="3.20.20.70">
    <property type="entry name" value="Aldolase class I"/>
    <property type="match status" value="1"/>
</dbReference>
<evidence type="ECO:0000256" key="1">
    <source>
        <dbReference type="ARBA" id="ARBA00004496"/>
    </source>
</evidence>
<dbReference type="Proteomes" id="UP000515264">
    <property type="component" value="Chromosome 2"/>
</dbReference>
<protein>
    <submittedName>
        <fullName evidence="3">Fructose-6-phosphate aldolase 1</fullName>
        <ecNumber evidence="3">4.1.2.-</ecNumber>
    </submittedName>
</protein>
<dbReference type="EMBL" id="CP046269">
    <property type="protein sequence ID" value="QMV16845.1"/>
    <property type="molecule type" value="Genomic_DNA"/>
</dbReference>
<keyword evidence="3" id="KW-0456">Lyase</keyword>
<dbReference type="InterPro" id="IPR018225">
    <property type="entry name" value="Transaldolase_AS"/>
</dbReference>
<comment type="subcellular location">
    <subcellularLocation>
        <location evidence="1">Cytoplasm</location>
    </subcellularLocation>
</comment>
<dbReference type="PANTHER" id="PTHR10683:SF40">
    <property type="entry name" value="FRUCTOSE-6-PHOSPHATE ALDOLASE 1-RELATED"/>
    <property type="match status" value="1"/>
</dbReference>
<dbReference type="PANTHER" id="PTHR10683">
    <property type="entry name" value="TRANSALDOLASE"/>
    <property type="match status" value="1"/>
</dbReference>
<keyword evidence="2" id="KW-0704">Schiff base</keyword>
<dbReference type="InterPro" id="IPR013785">
    <property type="entry name" value="Aldolase_TIM"/>
</dbReference>